<keyword evidence="7" id="KW-1185">Reference proteome</keyword>
<accession>A0A261XVI4</accession>
<dbReference type="InterPro" id="IPR038763">
    <property type="entry name" value="DHH_sf"/>
</dbReference>
<dbReference type="Pfam" id="PF01368">
    <property type="entry name" value="DHH"/>
    <property type="match status" value="1"/>
</dbReference>
<dbReference type="OrthoDB" id="374045at2759"/>
<dbReference type="SMART" id="SM01131">
    <property type="entry name" value="DHHA2"/>
    <property type="match status" value="1"/>
</dbReference>
<dbReference type="InterPro" id="IPR038222">
    <property type="entry name" value="DHHA2_dom_sf"/>
</dbReference>
<dbReference type="PANTHER" id="PTHR12112:SF39">
    <property type="entry name" value="EG:152A3.5 PROTEIN (FBGN0003116_PN PROTEIN)"/>
    <property type="match status" value="1"/>
</dbReference>
<keyword evidence="4" id="KW-0464">Manganese</keyword>
<keyword evidence="2" id="KW-0479">Metal-binding</keyword>
<dbReference type="PANTHER" id="PTHR12112">
    <property type="entry name" value="BNIP - RELATED"/>
    <property type="match status" value="1"/>
</dbReference>
<evidence type="ECO:0000256" key="3">
    <source>
        <dbReference type="ARBA" id="ARBA00022801"/>
    </source>
</evidence>
<keyword evidence="3" id="KW-0378">Hydrolase</keyword>
<dbReference type="SUPFAM" id="SSF64182">
    <property type="entry name" value="DHH phosphoesterases"/>
    <property type="match status" value="1"/>
</dbReference>
<evidence type="ECO:0000256" key="1">
    <source>
        <dbReference type="ARBA" id="ARBA00001936"/>
    </source>
</evidence>
<proteinExistence type="predicted"/>
<dbReference type="Gene3D" id="3.90.1640.10">
    <property type="entry name" value="inorganic pyrophosphatase (n-terminal core)"/>
    <property type="match status" value="1"/>
</dbReference>
<dbReference type="GO" id="GO:0004309">
    <property type="term" value="F:exopolyphosphatase activity"/>
    <property type="evidence" value="ECO:0007669"/>
    <property type="project" value="TreeGrafter"/>
</dbReference>
<dbReference type="EMBL" id="MVBO01000160">
    <property type="protein sequence ID" value="OZJ02362.1"/>
    <property type="molecule type" value="Genomic_DNA"/>
</dbReference>
<evidence type="ECO:0000259" key="5">
    <source>
        <dbReference type="SMART" id="SM01131"/>
    </source>
</evidence>
<gene>
    <name evidence="6" type="ORF">BZG36_04474</name>
</gene>
<evidence type="ECO:0000256" key="4">
    <source>
        <dbReference type="ARBA" id="ARBA00023211"/>
    </source>
</evidence>
<feature type="domain" description="DHHA2" evidence="5">
    <location>
        <begin position="229"/>
        <end position="392"/>
    </location>
</feature>
<dbReference type="InterPro" id="IPR001667">
    <property type="entry name" value="DDH_dom"/>
</dbReference>
<evidence type="ECO:0000313" key="7">
    <source>
        <dbReference type="Proteomes" id="UP000242875"/>
    </source>
</evidence>
<organism evidence="6 7">
    <name type="scientific">Bifiguratus adelaidae</name>
    <dbReference type="NCBI Taxonomy" id="1938954"/>
    <lineage>
        <taxon>Eukaryota</taxon>
        <taxon>Fungi</taxon>
        <taxon>Fungi incertae sedis</taxon>
        <taxon>Mucoromycota</taxon>
        <taxon>Mucoromycotina</taxon>
        <taxon>Endogonomycetes</taxon>
        <taxon>Endogonales</taxon>
        <taxon>Endogonales incertae sedis</taxon>
        <taxon>Bifiguratus</taxon>
    </lineage>
</organism>
<name>A0A261XVI4_9FUNG</name>
<comment type="cofactor">
    <cofactor evidence="1">
        <name>Mn(2+)</name>
        <dbReference type="ChEBI" id="CHEBI:29035"/>
    </cofactor>
</comment>
<evidence type="ECO:0000313" key="6">
    <source>
        <dbReference type="EMBL" id="OZJ02362.1"/>
    </source>
</evidence>
<reference evidence="6 7" key="1">
    <citation type="journal article" date="2017" name="Mycologia">
        <title>Bifiguratus adelaidae, gen. et sp. nov., a new member of Mucoromycotina in endophytic and soil-dwelling habitats.</title>
        <authorList>
            <person name="Torres-Cruz T.J."/>
            <person name="Billingsley Tobias T.L."/>
            <person name="Almatruk M."/>
            <person name="Hesse C."/>
            <person name="Kuske C.R."/>
            <person name="Desiro A."/>
            <person name="Benucci G.M."/>
            <person name="Bonito G."/>
            <person name="Stajich J.E."/>
            <person name="Dunlap C."/>
            <person name="Arnold A.E."/>
            <person name="Porras-Alfaro A."/>
        </authorList>
    </citation>
    <scope>NUCLEOTIDE SEQUENCE [LARGE SCALE GENOMIC DNA]</scope>
    <source>
        <strain evidence="6 7">AZ0501</strain>
    </source>
</reference>
<dbReference type="Gene3D" id="3.10.310.20">
    <property type="entry name" value="DHHA2 domain"/>
    <property type="match status" value="1"/>
</dbReference>
<dbReference type="GO" id="GO:0005737">
    <property type="term" value="C:cytoplasm"/>
    <property type="evidence" value="ECO:0007669"/>
    <property type="project" value="InterPro"/>
</dbReference>
<dbReference type="Pfam" id="PF02833">
    <property type="entry name" value="DHHA2"/>
    <property type="match status" value="1"/>
</dbReference>
<dbReference type="InterPro" id="IPR004097">
    <property type="entry name" value="DHHA2"/>
</dbReference>
<evidence type="ECO:0000256" key="2">
    <source>
        <dbReference type="ARBA" id="ARBA00022723"/>
    </source>
</evidence>
<dbReference type="Proteomes" id="UP000242875">
    <property type="component" value="Unassembled WGS sequence"/>
</dbReference>
<comment type="caution">
    <text evidence="6">The sequence shown here is derived from an EMBL/GenBank/DDBJ whole genome shotgun (WGS) entry which is preliminary data.</text>
</comment>
<sequence length="394" mass="45083">MSINAFLAQSKAHLAETTDVCLVIGNESADLDSVISAVTFCFLAHHLKHSLSAKRYIPIIHIPSQDLHLRPELVYVLEKLGIEPQHLVCLDTLSRAVNGVPKDIILVDHNKLTKPFEGWSDVVKGILDHHMDEHLYEEGTRKGGLRIIEPVGSCVTHIVHYYLDAWRSLLATEAPDWVHSLALLACAPLLVDTVNLEPFYGRTRPKDQEVADFLLPLAFTTKQDRIDYYDGLQHAKADLSRLPTPSLLCKDYKQFSSGIEVGIAAVTWTLQRWAQREGGLDKVMEQCRAWFKERGVDVGVIMTAFDHEREGRSEEEKKRGFERELVVMVIESKGRFLLERLVEDRDHQVKSVLDLREMKIDDQHELKDAKAWRQLNIKSSRKQVWPFLQELIQM</sequence>
<dbReference type="GO" id="GO:0046872">
    <property type="term" value="F:metal ion binding"/>
    <property type="evidence" value="ECO:0007669"/>
    <property type="project" value="UniProtKB-KW"/>
</dbReference>
<protein>
    <recommendedName>
        <fullName evidence="5">DHHA2 domain-containing protein</fullName>
    </recommendedName>
</protein>
<dbReference type="AlphaFoldDB" id="A0A261XVI4"/>